<name>A0A1Z4JLC1_LEPBY</name>
<gene>
    <name evidence="2" type="ORF">NIES2135_44290</name>
</gene>
<feature type="chain" id="PRO_5011119016" evidence="1">
    <location>
        <begin position="24"/>
        <end position="137"/>
    </location>
</feature>
<accession>A0A1Z4JLC1</accession>
<dbReference type="AlphaFoldDB" id="A0A1Z4JLC1"/>
<feature type="signal peptide" evidence="1">
    <location>
        <begin position="1"/>
        <end position="23"/>
    </location>
</feature>
<organism evidence="2 3">
    <name type="scientific">Leptolyngbya boryana NIES-2135</name>
    <dbReference type="NCBI Taxonomy" id="1973484"/>
    <lineage>
        <taxon>Bacteria</taxon>
        <taxon>Bacillati</taxon>
        <taxon>Cyanobacteriota</taxon>
        <taxon>Cyanophyceae</taxon>
        <taxon>Leptolyngbyales</taxon>
        <taxon>Leptolyngbyaceae</taxon>
        <taxon>Leptolyngbya group</taxon>
        <taxon>Leptolyngbya</taxon>
    </lineage>
</organism>
<dbReference type="EMBL" id="AP018203">
    <property type="protein sequence ID" value="BAY57559.1"/>
    <property type="molecule type" value="Genomic_DNA"/>
</dbReference>
<evidence type="ECO:0000256" key="1">
    <source>
        <dbReference type="SAM" id="SignalP"/>
    </source>
</evidence>
<proteinExistence type="predicted"/>
<evidence type="ECO:0000313" key="3">
    <source>
        <dbReference type="Proteomes" id="UP000217895"/>
    </source>
</evidence>
<keyword evidence="3" id="KW-1185">Reference proteome</keyword>
<reference evidence="2 3" key="1">
    <citation type="submission" date="2017-06" db="EMBL/GenBank/DDBJ databases">
        <title>Genome sequencing of cyanobaciteial culture collection at National Institute for Environmental Studies (NIES).</title>
        <authorList>
            <person name="Hirose Y."/>
            <person name="Shimura Y."/>
            <person name="Fujisawa T."/>
            <person name="Nakamura Y."/>
            <person name="Kawachi M."/>
        </authorList>
    </citation>
    <scope>NUCLEOTIDE SEQUENCE [LARGE SCALE GENOMIC DNA]</scope>
    <source>
        <strain evidence="2 3">NIES-2135</strain>
    </source>
</reference>
<evidence type="ECO:0000313" key="2">
    <source>
        <dbReference type="EMBL" id="BAY57559.1"/>
    </source>
</evidence>
<dbReference type="Proteomes" id="UP000217895">
    <property type="component" value="Chromosome"/>
</dbReference>
<keyword evidence="1" id="KW-0732">Signal</keyword>
<protein>
    <submittedName>
        <fullName evidence="2">Uncharacterized protein</fullName>
    </submittedName>
</protein>
<sequence length="137" mass="14985">MFRLISGLVAGAILLAISEPARADFGIRSSGFGVTIGRPSSVRQHPRGVRRSYYPYGGSGIVIRSTIDNSYYNYGQPEYYSPGFPTRTVIVAPRVRTVILNPVYPNNYYRQNCGSVIYGSPIASPIPVDPYTGSACR</sequence>